<evidence type="ECO:0000256" key="1">
    <source>
        <dbReference type="SAM" id="SignalP"/>
    </source>
</evidence>
<dbReference type="Gramene" id="PRQ35466">
    <property type="protein sequence ID" value="PRQ35466"/>
    <property type="gene ID" value="RchiOBHm_Chr5g0080341"/>
</dbReference>
<feature type="signal peptide" evidence="1">
    <location>
        <begin position="1"/>
        <end position="18"/>
    </location>
</feature>
<dbReference type="STRING" id="74649.A0A2P6QMR9"/>
<protein>
    <submittedName>
        <fullName evidence="2">Uncharacterized protein</fullName>
    </submittedName>
</protein>
<proteinExistence type="predicted"/>
<keyword evidence="1" id="KW-0732">Signal</keyword>
<dbReference type="EMBL" id="PDCK01000043">
    <property type="protein sequence ID" value="PRQ35466.1"/>
    <property type="molecule type" value="Genomic_DNA"/>
</dbReference>
<evidence type="ECO:0000313" key="2">
    <source>
        <dbReference type="EMBL" id="PRQ35466.1"/>
    </source>
</evidence>
<sequence length="107" mass="11575">MQTCIHKVLWVLCQKLSALNLVICPFLSNEFMSIMCKSASSIHVGAADGVSQHSSENDSVVASFPSAASAPELHSVESSDAVKVDETSFMIVGWNLECPHSHHLHLL</sequence>
<gene>
    <name evidence="2" type="ORF">RchiOBHm_Chr5g0080341</name>
</gene>
<feature type="chain" id="PRO_5015133999" evidence="1">
    <location>
        <begin position="19"/>
        <end position="107"/>
    </location>
</feature>
<keyword evidence="3" id="KW-1185">Reference proteome</keyword>
<evidence type="ECO:0000313" key="3">
    <source>
        <dbReference type="Proteomes" id="UP000238479"/>
    </source>
</evidence>
<dbReference type="Proteomes" id="UP000238479">
    <property type="component" value="Chromosome 5"/>
</dbReference>
<name>A0A2P6QMR9_ROSCH</name>
<organism evidence="2 3">
    <name type="scientific">Rosa chinensis</name>
    <name type="common">China rose</name>
    <dbReference type="NCBI Taxonomy" id="74649"/>
    <lineage>
        <taxon>Eukaryota</taxon>
        <taxon>Viridiplantae</taxon>
        <taxon>Streptophyta</taxon>
        <taxon>Embryophyta</taxon>
        <taxon>Tracheophyta</taxon>
        <taxon>Spermatophyta</taxon>
        <taxon>Magnoliopsida</taxon>
        <taxon>eudicotyledons</taxon>
        <taxon>Gunneridae</taxon>
        <taxon>Pentapetalae</taxon>
        <taxon>rosids</taxon>
        <taxon>fabids</taxon>
        <taxon>Rosales</taxon>
        <taxon>Rosaceae</taxon>
        <taxon>Rosoideae</taxon>
        <taxon>Rosoideae incertae sedis</taxon>
        <taxon>Rosa</taxon>
    </lineage>
</organism>
<accession>A0A2P6QMR9</accession>
<reference evidence="2 3" key="1">
    <citation type="journal article" date="2018" name="Nat. Genet.">
        <title>The Rosa genome provides new insights in the design of modern roses.</title>
        <authorList>
            <person name="Bendahmane M."/>
        </authorList>
    </citation>
    <scope>NUCLEOTIDE SEQUENCE [LARGE SCALE GENOMIC DNA]</scope>
    <source>
        <strain evidence="3">cv. Old Blush</strain>
    </source>
</reference>
<dbReference type="AlphaFoldDB" id="A0A2P6QMR9"/>
<comment type="caution">
    <text evidence="2">The sequence shown here is derived from an EMBL/GenBank/DDBJ whole genome shotgun (WGS) entry which is preliminary data.</text>
</comment>